<dbReference type="EMBL" id="JBBWWT010000001">
    <property type="protein sequence ID" value="MEL1263522.1"/>
    <property type="molecule type" value="Genomic_DNA"/>
</dbReference>
<dbReference type="InterPro" id="IPR021719">
    <property type="entry name" value="Prot_inh_I78"/>
</dbReference>
<dbReference type="Pfam" id="PF11720">
    <property type="entry name" value="Inhibitor_I78"/>
    <property type="match status" value="1"/>
</dbReference>
<reference evidence="3 4" key="1">
    <citation type="submission" date="2024-04" db="EMBL/GenBank/DDBJ databases">
        <title>Draft genome sequence of Pseudoxanthomonas putridarboris WD12.</title>
        <authorList>
            <person name="Oh J."/>
        </authorList>
    </citation>
    <scope>NUCLEOTIDE SEQUENCE [LARGE SCALE GENOMIC DNA]</scope>
    <source>
        <strain evidence="3 4">WD12</strain>
    </source>
</reference>
<keyword evidence="4" id="KW-1185">Reference proteome</keyword>
<evidence type="ECO:0000313" key="4">
    <source>
        <dbReference type="Proteomes" id="UP001459204"/>
    </source>
</evidence>
<protein>
    <submittedName>
        <fullName evidence="3">I78 family peptidase inhibitor</fullName>
    </submittedName>
</protein>
<name>A0ABU9IYP3_9GAMM</name>
<dbReference type="Proteomes" id="UP001459204">
    <property type="component" value="Unassembled WGS sequence"/>
</dbReference>
<proteinExistence type="predicted"/>
<gene>
    <name evidence="3" type="ORF">AAD027_03930</name>
</gene>
<feature type="region of interest" description="Disordered" evidence="1">
    <location>
        <begin position="20"/>
        <end position="54"/>
    </location>
</feature>
<evidence type="ECO:0000313" key="3">
    <source>
        <dbReference type="EMBL" id="MEL1263522.1"/>
    </source>
</evidence>
<dbReference type="PANTHER" id="PTHR39600">
    <property type="entry name" value="PEPTIDASE INHIBITOR I78 FAMILY PROTEIN"/>
    <property type="match status" value="1"/>
</dbReference>
<feature type="signal peptide" evidence="2">
    <location>
        <begin position="1"/>
        <end position="19"/>
    </location>
</feature>
<dbReference type="RefSeq" id="WP_341724693.1">
    <property type="nucleotide sequence ID" value="NZ_JBBWWT010000001.1"/>
</dbReference>
<accession>A0ABU9IYP3</accession>
<dbReference type="PANTHER" id="PTHR39600:SF1">
    <property type="entry name" value="PEPTIDASE INHIBITOR I78 FAMILY PROTEIN"/>
    <property type="match status" value="1"/>
</dbReference>
<sequence length="121" mass="12501">MIHKALPLLLLTLSLAACGTPEPDEQTAATEQSQAAAAEAAAPAPVEPPATELAGSCDDTQAQWIVGKPGIEADVEQARHDAKAETVRSLKPGDAATMDFNPDRLNVILDEKGVVSSVNCG</sequence>
<dbReference type="PROSITE" id="PS51257">
    <property type="entry name" value="PROKAR_LIPOPROTEIN"/>
    <property type="match status" value="1"/>
</dbReference>
<comment type="caution">
    <text evidence="3">The sequence shown here is derived from an EMBL/GenBank/DDBJ whole genome shotgun (WGS) entry which is preliminary data.</text>
</comment>
<feature type="chain" id="PRO_5045334269" evidence="2">
    <location>
        <begin position="20"/>
        <end position="121"/>
    </location>
</feature>
<evidence type="ECO:0000256" key="1">
    <source>
        <dbReference type="SAM" id="MobiDB-lite"/>
    </source>
</evidence>
<dbReference type="Gene3D" id="3.30.10.10">
    <property type="entry name" value="Trypsin Inhibitor V, subunit A"/>
    <property type="match status" value="1"/>
</dbReference>
<feature type="compositionally biased region" description="Low complexity" evidence="1">
    <location>
        <begin position="26"/>
        <end position="54"/>
    </location>
</feature>
<organism evidence="3 4">
    <name type="scientific">Pseudoxanthomonas putridarboris</name>
    <dbReference type="NCBI Taxonomy" id="752605"/>
    <lineage>
        <taxon>Bacteria</taxon>
        <taxon>Pseudomonadati</taxon>
        <taxon>Pseudomonadota</taxon>
        <taxon>Gammaproteobacteria</taxon>
        <taxon>Lysobacterales</taxon>
        <taxon>Lysobacteraceae</taxon>
        <taxon>Pseudoxanthomonas</taxon>
    </lineage>
</organism>
<keyword evidence="2" id="KW-0732">Signal</keyword>
<evidence type="ECO:0000256" key="2">
    <source>
        <dbReference type="SAM" id="SignalP"/>
    </source>
</evidence>